<organism evidence="7 8">
    <name type="scientific">Penicillium canariense</name>
    <dbReference type="NCBI Taxonomy" id="189055"/>
    <lineage>
        <taxon>Eukaryota</taxon>
        <taxon>Fungi</taxon>
        <taxon>Dikarya</taxon>
        <taxon>Ascomycota</taxon>
        <taxon>Pezizomycotina</taxon>
        <taxon>Eurotiomycetes</taxon>
        <taxon>Eurotiomycetidae</taxon>
        <taxon>Eurotiales</taxon>
        <taxon>Aspergillaceae</taxon>
        <taxon>Penicillium</taxon>
    </lineage>
</organism>
<dbReference type="SUPFAM" id="SSF118203">
    <property type="entry name" value="Vacuolar ATP synthase subunit C"/>
    <property type="match status" value="1"/>
</dbReference>
<evidence type="ECO:0000256" key="5">
    <source>
        <dbReference type="ARBA" id="ARBA00053565"/>
    </source>
</evidence>
<evidence type="ECO:0000256" key="3">
    <source>
        <dbReference type="ARBA" id="ARBA00022781"/>
    </source>
</evidence>
<dbReference type="CDD" id="cd14785">
    <property type="entry name" value="V-ATPase_C"/>
    <property type="match status" value="1"/>
</dbReference>
<reference evidence="7" key="1">
    <citation type="submission" date="2022-11" db="EMBL/GenBank/DDBJ databases">
        <authorList>
            <person name="Petersen C."/>
        </authorList>
    </citation>
    <scope>NUCLEOTIDE SEQUENCE</scope>
    <source>
        <strain evidence="7">IBT 26290</strain>
    </source>
</reference>
<evidence type="ECO:0000256" key="6">
    <source>
        <dbReference type="RuleBase" id="RU364010"/>
    </source>
</evidence>
<dbReference type="AlphaFoldDB" id="A0A9W9HZH0"/>
<comment type="function">
    <text evidence="5">Subunit of the V1 complex of vacuolar(H+)-ATPase (V-ATPase), a multisubunit enzyme composed of a peripheral complex (V1) that hydrolyzes ATP and a membrane integral complex (V0) that translocates protons. V-ATPase is responsible for acidifying and maintaining the pH of intracellular compartments. Subunit C is necessary for the assembly of the catalytic sector of the enzyme and is likely to have a specific function in its catalytic activity. Reversibly leaves the enzyme after glucose depletion, causing the catalytic subcomplex V1 to detach from the V0 section.</text>
</comment>
<dbReference type="GeneID" id="81428607"/>
<dbReference type="Pfam" id="PF03223">
    <property type="entry name" value="V-ATPase_C"/>
    <property type="match status" value="1"/>
</dbReference>
<proteinExistence type="inferred from homology"/>
<comment type="caution">
    <text evidence="7">The sequence shown here is derived from an EMBL/GenBank/DDBJ whole genome shotgun (WGS) entry which is preliminary data.</text>
</comment>
<dbReference type="EMBL" id="JAPQKN010000004">
    <property type="protein sequence ID" value="KAJ5160302.1"/>
    <property type="molecule type" value="Genomic_DNA"/>
</dbReference>
<dbReference type="OrthoDB" id="6605928at2759"/>
<evidence type="ECO:0000256" key="1">
    <source>
        <dbReference type="ARBA" id="ARBA00006138"/>
    </source>
</evidence>
<dbReference type="GO" id="GO:0000221">
    <property type="term" value="C:vacuolar proton-transporting V-type ATPase, V1 domain"/>
    <property type="evidence" value="ECO:0007669"/>
    <property type="project" value="TreeGrafter"/>
</dbReference>
<comment type="function">
    <text evidence="6">Subunit of the V1 complex of vacuolar(H+)-ATPase (V-ATPase), a multisubunit enzyme composed of a peripheral complex (V1) that hydrolyzes ATP and a membrane integral complex (V0) that translocates protons. V-ATPase is responsible for acidifying and maintaining the pH of intracellular compartments and in some cell types, is targeted to the plasma membrane, where it is responsible for acidifying the extracellular environment. Subunit C is necessary for the assembly of the catalytic sector of the enzyme and is likely to have a specific function in its catalytic activity.</text>
</comment>
<dbReference type="GO" id="GO:0046961">
    <property type="term" value="F:proton-transporting ATPase activity, rotational mechanism"/>
    <property type="evidence" value="ECO:0007669"/>
    <property type="project" value="InterPro"/>
</dbReference>
<accession>A0A9W9HZH0</accession>
<dbReference type="RefSeq" id="XP_056541860.1">
    <property type="nucleotide sequence ID" value="XM_056689431.1"/>
</dbReference>
<protein>
    <recommendedName>
        <fullName evidence="6">V-type proton ATPase subunit C</fullName>
    </recommendedName>
</protein>
<dbReference type="Gene3D" id="3.30.70.1180">
    <property type="entry name" value="Vacuolar atp synthase subunit c, domain 1"/>
    <property type="match status" value="1"/>
</dbReference>
<dbReference type="Gene3D" id="1.20.1460.10">
    <property type="entry name" value="subunit c (vma5p) of the yeast v-atpase, domain 2"/>
    <property type="match status" value="1"/>
</dbReference>
<name>A0A9W9HZH0_9EURO</name>
<dbReference type="Gene3D" id="3.30.70.100">
    <property type="match status" value="1"/>
</dbReference>
<evidence type="ECO:0000256" key="4">
    <source>
        <dbReference type="ARBA" id="ARBA00023065"/>
    </source>
</evidence>
<reference evidence="7" key="2">
    <citation type="journal article" date="2023" name="IMA Fungus">
        <title>Comparative genomic study of the Penicillium genus elucidates a diverse pangenome and 15 lateral gene transfer events.</title>
        <authorList>
            <person name="Petersen C."/>
            <person name="Sorensen T."/>
            <person name="Nielsen M.R."/>
            <person name="Sondergaard T.E."/>
            <person name="Sorensen J.L."/>
            <person name="Fitzpatrick D.A."/>
            <person name="Frisvad J.C."/>
            <person name="Nielsen K.L."/>
        </authorList>
    </citation>
    <scope>NUCLEOTIDE SEQUENCE</scope>
    <source>
        <strain evidence="7">IBT 26290</strain>
    </source>
</reference>
<evidence type="ECO:0000313" key="7">
    <source>
        <dbReference type="EMBL" id="KAJ5160302.1"/>
    </source>
</evidence>
<dbReference type="PANTHER" id="PTHR10137:SF0">
    <property type="entry name" value="V-TYPE PROTON ATPASE SUBUNIT C"/>
    <property type="match status" value="1"/>
</dbReference>
<dbReference type="PANTHER" id="PTHR10137">
    <property type="entry name" value="V-TYPE PROTON ATPASE SUBUNIT C"/>
    <property type="match status" value="1"/>
</dbReference>
<dbReference type="Proteomes" id="UP001149163">
    <property type="component" value="Unassembled WGS sequence"/>
</dbReference>
<comment type="similarity">
    <text evidence="1 6">Belongs to the V-ATPase C subunit family.</text>
</comment>
<dbReference type="FunFam" id="3.30.70.100:FF:000002">
    <property type="entry name" value="V-type proton ATPase subunit C"/>
    <property type="match status" value="1"/>
</dbReference>
<gene>
    <name evidence="7" type="ORF">N7482_007306</name>
</gene>
<keyword evidence="2 6" id="KW-0813">Transport</keyword>
<dbReference type="InterPro" id="IPR036132">
    <property type="entry name" value="Vac_ATP_synth_c_sf"/>
</dbReference>
<keyword evidence="8" id="KW-1185">Reference proteome</keyword>
<evidence type="ECO:0000313" key="8">
    <source>
        <dbReference type="Proteomes" id="UP001149163"/>
    </source>
</evidence>
<dbReference type="InterPro" id="IPR004907">
    <property type="entry name" value="ATPase_V1-cplx_csu"/>
</dbReference>
<sequence>MSKPGQYILLSLPTSIVPSHHRDDALDAVSATVSPENGSVASFPIPEFKIGTLDALVQQADELAKLEASCQGVVAKVGDALKNILEGDEAQIERMKVVNDKPVDQYLRTFSWNKVKYRADKPLAELIDLLQKEAASIDSDIRSKYSQYNQVKNTLATLQRKQTGNLSTKSLASVIDPRSIVQDSEYIETHLIAVPSQLVKDFLKTYETVAPMVVPRSAQLLAEDNEFSLYAVTSFKKHSVEFVHKCREQKWIPRDFKYVEGGKEEERKEVERVGGDERKLWGETLRLGRTAWSEAVMVWIHILVLRVFVETVLRYGLPLDFVCGLVRTPSAKQASKAKQNLEEKYSYLAGNAFGRDKKGRMKRDDPNEMHAAAEGSAEYTPYVFYEFEFQ</sequence>
<comment type="subunit">
    <text evidence="6">V-ATPase is a heteromultimeric enzyme composed of a peripheral catalytic V1 complex (components A to H) attached to an integral membrane V0 proton pore complex.</text>
</comment>
<evidence type="ECO:0000256" key="2">
    <source>
        <dbReference type="ARBA" id="ARBA00022448"/>
    </source>
</evidence>
<keyword evidence="3 6" id="KW-0375">Hydrogen ion transport</keyword>
<keyword evidence="4 6" id="KW-0406">Ion transport</keyword>